<evidence type="ECO:0000313" key="1">
    <source>
        <dbReference type="EMBL" id="MEL0658276.1"/>
    </source>
</evidence>
<gene>
    <name evidence="1" type="ORF">V6255_03900</name>
</gene>
<protein>
    <submittedName>
        <fullName evidence="1">Uncharacterized protein</fullName>
    </submittedName>
</protein>
<keyword evidence="2" id="KW-1185">Reference proteome</keyword>
<dbReference type="RefSeq" id="WP_341626963.1">
    <property type="nucleotide sequence ID" value="NZ_JBAKBA010000006.1"/>
</dbReference>
<organism evidence="1 2">
    <name type="scientific">Psychromonas arctica</name>
    <dbReference type="NCBI Taxonomy" id="168275"/>
    <lineage>
        <taxon>Bacteria</taxon>
        <taxon>Pseudomonadati</taxon>
        <taxon>Pseudomonadota</taxon>
        <taxon>Gammaproteobacteria</taxon>
        <taxon>Alteromonadales</taxon>
        <taxon>Psychromonadaceae</taxon>
        <taxon>Psychromonas</taxon>
    </lineage>
</organism>
<dbReference type="Proteomes" id="UP001366060">
    <property type="component" value="Unassembled WGS sequence"/>
</dbReference>
<reference evidence="1 2" key="1">
    <citation type="submission" date="2024-02" db="EMBL/GenBank/DDBJ databases">
        <title>Bacteria isolated from the canopy kelp, Nereocystis luetkeana.</title>
        <authorList>
            <person name="Pfister C.A."/>
            <person name="Younker I.T."/>
            <person name="Light S.H."/>
        </authorList>
    </citation>
    <scope>NUCLEOTIDE SEQUENCE [LARGE SCALE GENOMIC DNA]</scope>
    <source>
        <strain evidence="1 2">TI.2.07</strain>
    </source>
</reference>
<accession>A0ABU9H8S2</accession>
<comment type="caution">
    <text evidence="1">The sequence shown here is derived from an EMBL/GenBank/DDBJ whole genome shotgun (WGS) entry which is preliminary data.</text>
</comment>
<dbReference type="EMBL" id="JBAKBA010000006">
    <property type="protein sequence ID" value="MEL0658276.1"/>
    <property type="molecule type" value="Genomic_DNA"/>
</dbReference>
<sequence length="136" mass="15682">MTQETPPIKVVADQTFSSALSPLLNKLEMWINFQALKADWYGNETCILSFHFALVRVLTDDLLIVDQEKNTTRRKEDWIIDNNIAFYFQENNLTTIAYIAVVDLIKTKTNIESEIKKRLIQVTNTIAKQYTLTPLG</sequence>
<evidence type="ECO:0000313" key="2">
    <source>
        <dbReference type="Proteomes" id="UP001366060"/>
    </source>
</evidence>
<name>A0ABU9H8S2_9GAMM</name>
<proteinExistence type="predicted"/>